<dbReference type="GO" id="GO:0046872">
    <property type="term" value="F:metal ion binding"/>
    <property type="evidence" value="ECO:0007669"/>
    <property type="project" value="UniProtKB-KW"/>
</dbReference>
<evidence type="ECO:0000313" key="4">
    <source>
        <dbReference type="EMBL" id="OIJ16441.1"/>
    </source>
</evidence>
<reference evidence="4 5" key="1">
    <citation type="submission" date="2016-10" db="EMBL/GenBank/DDBJ databases">
        <title>Draft genome sequences of four alkaliphilic bacteria belonging to the Anaerobacillus genus.</title>
        <authorList>
            <person name="Bassil N.M."/>
            <person name="Lloyd J.R."/>
        </authorList>
    </citation>
    <scope>NUCLEOTIDE SEQUENCE [LARGE SCALE GENOMIC DNA]</scope>
    <source>
        <strain evidence="4 5">DSM 18345</strain>
    </source>
</reference>
<sequence length="464" mass="53036">MKTWKQLLIRHGWMLSEEERNIFDCKNETELNLQFLWECLEKAHIPFTIKGDKLILLEDIDREESWIEALQFPSRGRGEGLWFRPGQDAPKVRELDLYISGIVRQLNRLGFYTMGSCDGHGRRTAHVMFTKDCDIETLQELLLAFGMKRVHIIERRKHYQFQLRCSEHELLDLAEKWSQVEESWLGEGVEYIKEHLFYRQLEQLLMIPGVSGNEGRVREYVIDRLSPYMDHLTVDNNGNVLAEKSYRNGHGPTILLNAHMDTVYELEEGRKIIKNGTVWSSSKGILGADDRAGVAVVLHLVEHLYHSSFSGKVKVIFTVEEECGLVGASRVDDYFLWGTDGAIVVDRRGNGDIVTSCGSFLPFCHKDFGTFFEKVADEEGLSGWAATMGGSSDTRIWAGHGIQSVNVSAGYWNEHTNEETLDVAACYQTAKLLKGILKRGNELKCIIRKINRQQPAVRNRRKAQ</sequence>
<dbReference type="InterPro" id="IPR008007">
    <property type="entry name" value="Peptidase_M42"/>
</dbReference>
<dbReference type="AlphaFoldDB" id="A0A1S2LV90"/>
<evidence type="ECO:0000256" key="1">
    <source>
        <dbReference type="ARBA" id="ARBA00001947"/>
    </source>
</evidence>
<comment type="cofactor">
    <cofactor evidence="1">
        <name>Zn(2+)</name>
        <dbReference type="ChEBI" id="CHEBI:29105"/>
    </cofactor>
</comment>
<dbReference type="PANTHER" id="PTHR42994:SF2">
    <property type="entry name" value="PEPTIDASE"/>
    <property type="match status" value="1"/>
</dbReference>
<dbReference type="PANTHER" id="PTHR42994">
    <property type="entry name" value="PEPTIDASE T"/>
    <property type="match status" value="1"/>
</dbReference>
<dbReference type="GO" id="GO:0016787">
    <property type="term" value="F:hydrolase activity"/>
    <property type="evidence" value="ECO:0007669"/>
    <property type="project" value="UniProtKB-KW"/>
</dbReference>
<evidence type="ECO:0000256" key="3">
    <source>
        <dbReference type="ARBA" id="ARBA00022801"/>
    </source>
</evidence>
<dbReference type="Pfam" id="PF05343">
    <property type="entry name" value="Peptidase_M42"/>
    <property type="match status" value="1"/>
</dbReference>
<evidence type="ECO:0000256" key="2">
    <source>
        <dbReference type="ARBA" id="ARBA00022723"/>
    </source>
</evidence>
<keyword evidence="2" id="KW-0479">Metal-binding</keyword>
<dbReference type="PROSITE" id="PS00758">
    <property type="entry name" value="ARGE_DAPE_CPG2_1"/>
    <property type="match status" value="1"/>
</dbReference>
<dbReference type="Proteomes" id="UP000179524">
    <property type="component" value="Unassembled WGS sequence"/>
</dbReference>
<dbReference type="RefSeq" id="WP_071308772.1">
    <property type="nucleotide sequence ID" value="NZ_MLQR01000005.1"/>
</dbReference>
<dbReference type="InterPro" id="IPR001261">
    <property type="entry name" value="ArgE/DapE_CS"/>
</dbReference>
<evidence type="ECO:0000313" key="5">
    <source>
        <dbReference type="Proteomes" id="UP000179524"/>
    </source>
</evidence>
<dbReference type="OrthoDB" id="8441064at2"/>
<organism evidence="4 5">
    <name type="scientific">Anaerobacillus alkalilacustris</name>
    <dbReference type="NCBI Taxonomy" id="393763"/>
    <lineage>
        <taxon>Bacteria</taxon>
        <taxon>Bacillati</taxon>
        <taxon>Bacillota</taxon>
        <taxon>Bacilli</taxon>
        <taxon>Bacillales</taxon>
        <taxon>Bacillaceae</taxon>
        <taxon>Anaerobacillus</taxon>
    </lineage>
</organism>
<name>A0A1S2LV90_9BACI</name>
<comment type="caution">
    <text evidence="4">The sequence shown here is derived from an EMBL/GenBank/DDBJ whole genome shotgun (WGS) entry which is preliminary data.</text>
</comment>
<proteinExistence type="predicted"/>
<dbReference type="EMBL" id="MLQR01000005">
    <property type="protein sequence ID" value="OIJ16441.1"/>
    <property type="molecule type" value="Genomic_DNA"/>
</dbReference>
<dbReference type="SUPFAM" id="SSF53187">
    <property type="entry name" value="Zn-dependent exopeptidases"/>
    <property type="match status" value="1"/>
</dbReference>
<protein>
    <submittedName>
        <fullName evidence="4">Peptidase M28</fullName>
    </submittedName>
</protein>
<accession>A0A1S2LV90</accession>
<keyword evidence="3" id="KW-0378">Hydrolase</keyword>
<dbReference type="Gene3D" id="3.40.630.10">
    <property type="entry name" value="Zn peptidases"/>
    <property type="match status" value="1"/>
</dbReference>
<keyword evidence="5" id="KW-1185">Reference proteome</keyword>
<gene>
    <name evidence="4" type="ORF">BKP37_06005</name>
</gene>